<gene>
    <name evidence="2" type="ORF">KQI89_12650</name>
</gene>
<dbReference type="CDD" id="cd16009">
    <property type="entry name" value="PPM"/>
    <property type="match status" value="1"/>
</dbReference>
<name>A0ABS6F263_9CLOT</name>
<comment type="caution">
    <text evidence="2">The sequence shown here is derived from an EMBL/GenBank/DDBJ whole genome shotgun (WGS) entry which is preliminary data.</text>
</comment>
<evidence type="ECO:0000259" key="1">
    <source>
        <dbReference type="Pfam" id="PF01676"/>
    </source>
</evidence>
<dbReference type="GO" id="GO:0008973">
    <property type="term" value="F:phosphopentomutase activity"/>
    <property type="evidence" value="ECO:0007669"/>
    <property type="project" value="UniProtKB-EC"/>
</dbReference>
<dbReference type="RefSeq" id="WP_216457364.1">
    <property type="nucleotide sequence ID" value="NZ_JAHLQL010000004.1"/>
</dbReference>
<protein>
    <submittedName>
        <fullName evidence="2">Phosphopentomutase</fullName>
        <ecNumber evidence="2">5.4.2.7</ecNumber>
    </submittedName>
</protein>
<dbReference type="InterPro" id="IPR010045">
    <property type="entry name" value="DeoB"/>
</dbReference>
<dbReference type="PIRSF" id="PIRSF001491">
    <property type="entry name" value="Ppentomutase"/>
    <property type="match status" value="1"/>
</dbReference>
<dbReference type="PANTHER" id="PTHR21110">
    <property type="entry name" value="PHOSPHOPENTOMUTASE"/>
    <property type="match status" value="1"/>
</dbReference>
<dbReference type="Proteomes" id="UP000736583">
    <property type="component" value="Unassembled WGS sequence"/>
</dbReference>
<sequence length="402" mass="44470">MDRFIVIVLDGFGIGYMEDTKVVRPQDVGSNTLKHILGKMPELKLKNLERLGLMNALGEESLNMKFSNSATFGKSELMHYGADTFFGHQEIMGTKPMKPLREAFSKSINEVYELLKSKDYDVEYINGKEASLLMVNGAVTVADNIETDLGQAINVTASLDLISFEEVLKIGKLVRSKVRVPRVITFGGKEVTKENILEAIEEKGNGFIGVNAPKSGVYNKGYQCIHLGYGIDQKVQVPTILGEEGIKVTLIGKVADIVSNQYGKSIPWVDTAEVLQLTLDEMKKMDTGFICTNVQETDLSGHAENAERYAEKLSIADKYIGEIIDNLKEEDILVIMADHGNDPTIGHSRHTRECVPLLIHGKNIKNVNIGTRKTLSDVGATVAEYFNIKRPENGESFLSLIK</sequence>
<dbReference type="EC" id="5.4.2.7" evidence="2"/>
<accession>A0ABS6F263</accession>
<organism evidence="2 3">
    <name type="scientific">Clostridium simiarum</name>
    <dbReference type="NCBI Taxonomy" id="2841506"/>
    <lineage>
        <taxon>Bacteria</taxon>
        <taxon>Bacillati</taxon>
        <taxon>Bacillota</taxon>
        <taxon>Clostridia</taxon>
        <taxon>Eubacteriales</taxon>
        <taxon>Clostridiaceae</taxon>
        <taxon>Clostridium</taxon>
    </lineage>
</organism>
<dbReference type="PANTHER" id="PTHR21110:SF0">
    <property type="entry name" value="PHOSPHOPENTOMUTASE"/>
    <property type="match status" value="1"/>
</dbReference>
<dbReference type="NCBIfam" id="NF009049">
    <property type="entry name" value="PRK12383.1"/>
    <property type="match status" value="1"/>
</dbReference>
<keyword evidence="3" id="KW-1185">Reference proteome</keyword>
<dbReference type="InterPro" id="IPR006124">
    <property type="entry name" value="Metalloenzyme"/>
</dbReference>
<evidence type="ECO:0000313" key="3">
    <source>
        <dbReference type="Proteomes" id="UP000736583"/>
    </source>
</evidence>
<dbReference type="EMBL" id="JAHLQL010000004">
    <property type="protein sequence ID" value="MBU5592607.1"/>
    <property type="molecule type" value="Genomic_DNA"/>
</dbReference>
<evidence type="ECO:0000313" key="2">
    <source>
        <dbReference type="EMBL" id="MBU5592607.1"/>
    </source>
</evidence>
<proteinExistence type="predicted"/>
<feature type="domain" description="Metalloenzyme" evidence="1">
    <location>
        <begin position="3"/>
        <end position="389"/>
    </location>
</feature>
<dbReference type="Pfam" id="PF01676">
    <property type="entry name" value="Metalloenzyme"/>
    <property type="match status" value="1"/>
</dbReference>
<reference evidence="2 3" key="1">
    <citation type="submission" date="2021-06" db="EMBL/GenBank/DDBJ databases">
        <authorList>
            <person name="Sun Q."/>
            <person name="Li D."/>
        </authorList>
    </citation>
    <scope>NUCLEOTIDE SEQUENCE [LARGE SCALE GENOMIC DNA]</scope>
    <source>
        <strain evidence="2 3">MSJ-4</strain>
    </source>
</reference>
<keyword evidence="2" id="KW-0413">Isomerase</keyword>